<protein>
    <submittedName>
        <fullName evidence="1">Uncharacterized protein</fullName>
    </submittedName>
</protein>
<keyword evidence="2" id="KW-1185">Reference proteome</keyword>
<name>A0ABN7AAE5_9HEMI</name>
<sequence>MYPGPSPLYPYNFSRYPEPRRSALPLLAWPPPILGRAAAPLTAFGKLLSEVSQPRRLAPPRIGSGGDVVSLRARYQR</sequence>
<organism evidence="1 2">
    <name type="scientific">Nesidiocoris tenuis</name>
    <dbReference type="NCBI Taxonomy" id="355587"/>
    <lineage>
        <taxon>Eukaryota</taxon>
        <taxon>Metazoa</taxon>
        <taxon>Ecdysozoa</taxon>
        <taxon>Arthropoda</taxon>
        <taxon>Hexapoda</taxon>
        <taxon>Insecta</taxon>
        <taxon>Pterygota</taxon>
        <taxon>Neoptera</taxon>
        <taxon>Paraneoptera</taxon>
        <taxon>Hemiptera</taxon>
        <taxon>Heteroptera</taxon>
        <taxon>Panheteroptera</taxon>
        <taxon>Cimicomorpha</taxon>
        <taxon>Miridae</taxon>
        <taxon>Dicyphina</taxon>
        <taxon>Nesidiocoris</taxon>
    </lineage>
</organism>
<evidence type="ECO:0000313" key="2">
    <source>
        <dbReference type="Proteomes" id="UP001307889"/>
    </source>
</evidence>
<evidence type="ECO:0000313" key="1">
    <source>
        <dbReference type="EMBL" id="BES89225.1"/>
    </source>
</evidence>
<reference evidence="1 2" key="1">
    <citation type="submission" date="2023-09" db="EMBL/GenBank/DDBJ databases">
        <title>Nesidiocoris tenuis whole genome shotgun sequence.</title>
        <authorList>
            <person name="Shibata T."/>
            <person name="Shimoda M."/>
            <person name="Kobayashi T."/>
            <person name="Uehara T."/>
        </authorList>
    </citation>
    <scope>NUCLEOTIDE SEQUENCE [LARGE SCALE GENOMIC DNA]</scope>
    <source>
        <strain evidence="1 2">Japan</strain>
    </source>
</reference>
<dbReference type="Proteomes" id="UP001307889">
    <property type="component" value="Chromosome 1"/>
</dbReference>
<dbReference type="EMBL" id="AP028909">
    <property type="protein sequence ID" value="BES89225.1"/>
    <property type="molecule type" value="Genomic_DNA"/>
</dbReference>
<proteinExistence type="predicted"/>
<gene>
    <name evidence="1" type="ORF">NTJ_02032</name>
</gene>
<accession>A0ABN7AAE5</accession>